<dbReference type="CDD" id="cd04301">
    <property type="entry name" value="NAT_SF"/>
    <property type="match status" value="1"/>
</dbReference>
<dbReference type="PANTHER" id="PTHR43877:SF2">
    <property type="entry name" value="AMINOALKYLPHOSPHONATE N-ACETYLTRANSFERASE-RELATED"/>
    <property type="match status" value="1"/>
</dbReference>
<accession>A0A5J6V858</accession>
<feature type="domain" description="N-acetyltransferase" evidence="3">
    <location>
        <begin position="11"/>
        <end position="157"/>
    </location>
</feature>
<dbReference type="PANTHER" id="PTHR43877">
    <property type="entry name" value="AMINOALKYLPHOSPHONATE N-ACETYLTRANSFERASE-RELATED-RELATED"/>
    <property type="match status" value="1"/>
</dbReference>
<evidence type="ECO:0000256" key="1">
    <source>
        <dbReference type="ARBA" id="ARBA00022679"/>
    </source>
</evidence>
<dbReference type="Gene3D" id="3.40.630.30">
    <property type="match status" value="1"/>
</dbReference>
<dbReference type="GO" id="GO:0016747">
    <property type="term" value="F:acyltransferase activity, transferring groups other than amino-acyl groups"/>
    <property type="evidence" value="ECO:0007669"/>
    <property type="project" value="InterPro"/>
</dbReference>
<dbReference type="InterPro" id="IPR050832">
    <property type="entry name" value="Bact_Acetyltransf"/>
</dbReference>
<gene>
    <name evidence="4" type="ORF">FY030_15905</name>
</gene>
<name>A0A5J6V858_9MICO</name>
<evidence type="ECO:0000313" key="5">
    <source>
        <dbReference type="Proteomes" id="UP000326546"/>
    </source>
</evidence>
<organism evidence="4 5">
    <name type="scientific">Ornithinimicrobium pratense</name>
    <dbReference type="NCBI Taxonomy" id="2593973"/>
    <lineage>
        <taxon>Bacteria</taxon>
        <taxon>Bacillati</taxon>
        <taxon>Actinomycetota</taxon>
        <taxon>Actinomycetes</taxon>
        <taxon>Micrococcales</taxon>
        <taxon>Ornithinimicrobiaceae</taxon>
        <taxon>Ornithinimicrobium</taxon>
    </lineage>
</organism>
<dbReference type="RefSeq" id="WP_158062489.1">
    <property type="nucleotide sequence ID" value="NZ_CP044427.1"/>
</dbReference>
<dbReference type="PROSITE" id="PS51186">
    <property type="entry name" value="GNAT"/>
    <property type="match status" value="1"/>
</dbReference>
<dbReference type="InterPro" id="IPR000182">
    <property type="entry name" value="GNAT_dom"/>
</dbReference>
<dbReference type="AlphaFoldDB" id="A0A5J6V858"/>
<dbReference type="OrthoDB" id="9789603at2"/>
<dbReference type="Proteomes" id="UP000326546">
    <property type="component" value="Chromosome"/>
</dbReference>
<keyword evidence="2" id="KW-0012">Acyltransferase</keyword>
<dbReference type="SUPFAM" id="SSF55729">
    <property type="entry name" value="Acyl-CoA N-acyltransferases (Nat)"/>
    <property type="match status" value="1"/>
</dbReference>
<evidence type="ECO:0000313" key="4">
    <source>
        <dbReference type="EMBL" id="QFG69995.1"/>
    </source>
</evidence>
<evidence type="ECO:0000256" key="2">
    <source>
        <dbReference type="ARBA" id="ARBA00023315"/>
    </source>
</evidence>
<dbReference type="KEGG" id="serw:FY030_15905"/>
<protein>
    <submittedName>
        <fullName evidence="4">GNAT family N-acetyltransferase</fullName>
    </submittedName>
</protein>
<keyword evidence="5" id="KW-1185">Reference proteome</keyword>
<sequence length="157" mass="17525">MEHLQVSGRRYTVRRATIRDIPALAVLLADDILGADRERADLSAYEQAFAEIDDDPNQFLAVICDEEDLIVATLQLTLIPSLSREGAKRLHIDAVRLTPSARGTGVGTAMFVWAHAYGRRRGATLAQLTSDKQRADAHRFYEHLGYQPTHEGFKLPL</sequence>
<dbReference type="EMBL" id="CP044427">
    <property type="protein sequence ID" value="QFG69995.1"/>
    <property type="molecule type" value="Genomic_DNA"/>
</dbReference>
<dbReference type="InterPro" id="IPR016181">
    <property type="entry name" value="Acyl_CoA_acyltransferase"/>
</dbReference>
<proteinExistence type="predicted"/>
<reference evidence="4 5" key="1">
    <citation type="submission" date="2019-09" db="EMBL/GenBank/DDBJ databases">
        <title>Serinicoccus pratensis sp. nov., isolated from meadow soil.</title>
        <authorList>
            <person name="Zhang W."/>
        </authorList>
    </citation>
    <scope>NUCLEOTIDE SEQUENCE [LARGE SCALE GENOMIC DNA]</scope>
    <source>
        <strain evidence="4 5">W204</strain>
    </source>
</reference>
<keyword evidence="1 4" id="KW-0808">Transferase</keyword>
<evidence type="ECO:0000259" key="3">
    <source>
        <dbReference type="PROSITE" id="PS51186"/>
    </source>
</evidence>
<dbReference type="Pfam" id="PF00583">
    <property type="entry name" value="Acetyltransf_1"/>
    <property type="match status" value="1"/>
</dbReference>